<keyword evidence="3" id="KW-0732">Signal</keyword>
<evidence type="ECO:0000259" key="4">
    <source>
        <dbReference type="Pfam" id="PF01494"/>
    </source>
</evidence>
<feature type="domain" description="FAD-binding" evidence="4">
    <location>
        <begin position="5"/>
        <end position="299"/>
    </location>
</feature>
<accession>A0ABW8RJX0</accession>
<dbReference type="Gene3D" id="3.30.9.10">
    <property type="entry name" value="D-Amino Acid Oxidase, subunit A, domain 2"/>
    <property type="match status" value="1"/>
</dbReference>
<dbReference type="PANTHER" id="PTHR13789">
    <property type="entry name" value="MONOOXYGENASE"/>
    <property type="match status" value="1"/>
</dbReference>
<evidence type="ECO:0000256" key="1">
    <source>
        <dbReference type="ARBA" id="ARBA00023002"/>
    </source>
</evidence>
<keyword evidence="2" id="KW-0503">Monooxygenase</keyword>
<keyword evidence="6" id="KW-1185">Reference proteome</keyword>
<evidence type="ECO:0000256" key="3">
    <source>
        <dbReference type="SAM" id="SignalP"/>
    </source>
</evidence>
<organism evidence="5 6">
    <name type="scientific">Bacillus salipaludis</name>
    <dbReference type="NCBI Taxonomy" id="2547811"/>
    <lineage>
        <taxon>Bacteria</taxon>
        <taxon>Bacillati</taxon>
        <taxon>Bacillota</taxon>
        <taxon>Bacilli</taxon>
        <taxon>Bacillales</taxon>
        <taxon>Bacillaceae</taxon>
        <taxon>Bacillus</taxon>
    </lineage>
</organism>
<dbReference type="EMBL" id="JBJHQH010000009">
    <property type="protein sequence ID" value="MFK9092505.1"/>
    <property type="molecule type" value="Genomic_DNA"/>
</dbReference>
<comment type="caution">
    <text evidence="5">The sequence shown here is derived from an EMBL/GenBank/DDBJ whole genome shotgun (WGS) entry which is preliminary data.</text>
</comment>
<dbReference type="Pfam" id="PF01494">
    <property type="entry name" value="FAD_binding_3"/>
    <property type="match status" value="1"/>
</dbReference>
<dbReference type="Gene3D" id="3.50.50.60">
    <property type="entry name" value="FAD/NAD(P)-binding domain"/>
    <property type="match status" value="1"/>
</dbReference>
<keyword evidence="1" id="KW-0560">Oxidoreductase</keyword>
<dbReference type="InterPro" id="IPR050493">
    <property type="entry name" value="FAD-dep_Monooxygenase_BioMet"/>
</dbReference>
<dbReference type="RefSeq" id="WP_406581083.1">
    <property type="nucleotide sequence ID" value="NZ_JBJHQH010000009.1"/>
</dbReference>
<evidence type="ECO:0000256" key="2">
    <source>
        <dbReference type="ARBA" id="ARBA00023033"/>
    </source>
</evidence>
<proteinExistence type="predicted"/>
<name>A0ABW8RJX0_9BACI</name>
<dbReference type="InterPro" id="IPR002938">
    <property type="entry name" value="FAD-bd"/>
</dbReference>
<reference evidence="5 6" key="1">
    <citation type="submission" date="2024-11" db="EMBL/GenBank/DDBJ databases">
        <authorList>
            <person name="Lucas J.A."/>
        </authorList>
    </citation>
    <scope>NUCLEOTIDE SEQUENCE [LARGE SCALE GENOMIC DNA]</scope>
    <source>
        <strain evidence="5 6">Z 5.4</strain>
    </source>
</reference>
<dbReference type="InterPro" id="IPR036188">
    <property type="entry name" value="FAD/NAD-bd_sf"/>
</dbReference>
<feature type="chain" id="PRO_5045184437" evidence="3">
    <location>
        <begin position="24"/>
        <end position="376"/>
    </location>
</feature>
<gene>
    <name evidence="5" type="ORF">ACJEBI_13530</name>
</gene>
<dbReference type="SUPFAM" id="SSF51905">
    <property type="entry name" value="FAD/NAD(P)-binding domain"/>
    <property type="match status" value="1"/>
</dbReference>
<dbReference type="PANTHER" id="PTHR13789:SF309">
    <property type="entry name" value="PUTATIVE (AFU_ORTHOLOGUE AFUA_6G14510)-RELATED"/>
    <property type="match status" value="1"/>
</dbReference>
<feature type="signal peptide" evidence="3">
    <location>
        <begin position="1"/>
        <end position="23"/>
    </location>
</feature>
<evidence type="ECO:0000313" key="6">
    <source>
        <dbReference type="Proteomes" id="UP001623041"/>
    </source>
</evidence>
<evidence type="ECO:0000313" key="5">
    <source>
        <dbReference type="EMBL" id="MFK9092505.1"/>
    </source>
</evidence>
<protein>
    <submittedName>
        <fullName evidence="5">FAD-dependent oxidoreductase</fullName>
    </submittedName>
</protein>
<dbReference type="PRINTS" id="PR00420">
    <property type="entry name" value="RNGMNOXGNASE"/>
</dbReference>
<sequence length="376" mass="41811">MAKKKVIIAGAGLSGLTLGTALAQRDWDVQIFERSLELREVGAGLYTWENGLKVLETIGVFDEASQNVEFITNLDMIDKTYGLMHSTKFTNESRFCVIPRREVHKALVRACERAGVKIETNAETVSADPSGNVQLRDGRTFKADLIIGADGVHSNVRNSLNIGIKEVVGNGAWRALIPRIEEDKTGVAEEHWNAYRRIGIAPSTDQYRYIYLTGMTADEEALSEPFNKDAWLSSFPHLESVLERIDQCRLDKNFYYIYLNSWKKGRVALLGDAAHGMEPNLGQGAGVSITSALELAKQLEWNDIDIALNCWEMLMKPTADKTQIWSRIYGAAAANWPKELLGIRPEIISNAMGSENIDLMLSTAARYVTGLEVAVR</sequence>
<dbReference type="Proteomes" id="UP001623041">
    <property type="component" value="Unassembled WGS sequence"/>
</dbReference>